<organism evidence="5">
    <name type="scientific">Caldimicrobium thiodismutans</name>
    <dbReference type="NCBI Taxonomy" id="1653476"/>
    <lineage>
        <taxon>Bacteria</taxon>
        <taxon>Pseudomonadati</taxon>
        <taxon>Thermodesulfobacteriota</taxon>
        <taxon>Thermodesulfobacteria</taxon>
        <taxon>Thermodesulfobacteriales</taxon>
        <taxon>Thermodesulfobacteriaceae</taxon>
        <taxon>Caldimicrobium</taxon>
    </lineage>
</organism>
<protein>
    <recommendedName>
        <fullName evidence="4">Chorismate dehydratase</fullName>
        <ecNumber evidence="4">4.2.1.151</ecNumber>
    </recommendedName>
    <alternativeName>
        <fullName evidence="4">Menaquinone biosynthetic enzyme MqnA</fullName>
    </alternativeName>
</protein>
<dbReference type="UniPathway" id="UPA00079"/>
<keyword evidence="3 4" id="KW-0456">Lyase</keyword>
<dbReference type="Gene3D" id="3.40.190.10">
    <property type="entry name" value="Periplasmic binding protein-like II"/>
    <property type="match status" value="2"/>
</dbReference>
<dbReference type="Pfam" id="PF02621">
    <property type="entry name" value="VitK2_biosynth"/>
    <property type="match status" value="1"/>
</dbReference>
<dbReference type="GO" id="GO:0009234">
    <property type="term" value="P:menaquinone biosynthetic process"/>
    <property type="evidence" value="ECO:0007669"/>
    <property type="project" value="UniProtKB-UniRule"/>
</dbReference>
<evidence type="ECO:0000256" key="1">
    <source>
        <dbReference type="ARBA" id="ARBA00004863"/>
    </source>
</evidence>
<keyword evidence="2 4" id="KW-0474">Menaquinone biosynthesis</keyword>
<evidence type="ECO:0000313" key="5">
    <source>
        <dbReference type="EMBL" id="HGV55095.1"/>
    </source>
</evidence>
<gene>
    <name evidence="4" type="primary">mqnA</name>
    <name evidence="5" type="ORF">ENT73_03280</name>
</gene>
<dbReference type="PANTHER" id="PTHR37690:SF1">
    <property type="entry name" value="CHORISMATE DEHYDRATASE"/>
    <property type="match status" value="1"/>
</dbReference>
<dbReference type="GO" id="GO:0016836">
    <property type="term" value="F:hydro-lyase activity"/>
    <property type="evidence" value="ECO:0007669"/>
    <property type="project" value="UniProtKB-UniRule"/>
</dbReference>
<dbReference type="EC" id="4.2.1.151" evidence="4"/>
<comment type="function">
    <text evidence="4">Catalyzes the dehydration of chorismate into 3-[(1-carboxyvinyl)oxy]benzoate, a step in the biosynthesis of menaquinone (MK, vitamin K2).</text>
</comment>
<comment type="caution">
    <text evidence="5">The sequence shown here is derived from an EMBL/GenBank/DDBJ whole genome shotgun (WGS) entry which is preliminary data.</text>
</comment>
<comment type="pathway">
    <text evidence="1 4">Quinol/quinone metabolism; menaquinone biosynthesis.</text>
</comment>
<dbReference type="InterPro" id="IPR003773">
    <property type="entry name" value="Menaquinone_biosynth"/>
</dbReference>
<name>A0A832GMJ3_9BACT</name>
<dbReference type="InterPro" id="IPR030868">
    <property type="entry name" value="MqnA"/>
</dbReference>
<dbReference type="EMBL" id="DSZU01000054">
    <property type="protein sequence ID" value="HGV55095.1"/>
    <property type="molecule type" value="Genomic_DNA"/>
</dbReference>
<sequence>MSFLNVGFPSYLNTLPLTYFLEIPDYVKFHFKTPREINQALEEGLLHAGLASSLFYAKNSEEYLIIPDISISAVGKVKSVILYHSIPLEELKGKYIAISPETETSFGLLRIILEEFYGVYPQYIVLSTPWSYLKERERRDFSAYLAIGDEALLLENFCLFPYASDLAEIWLEKTHLPFIFALMIVKKEELKQAKLRELLKNFCSLIYIARAKGLSSLQEIAHNATLKIAKDRAISYLQHLEYDFSGLKQRAFLEFCSLLKKKKFLTHIPQLNFFEL</sequence>
<evidence type="ECO:0000256" key="4">
    <source>
        <dbReference type="HAMAP-Rule" id="MF_00995"/>
    </source>
</evidence>
<dbReference type="SUPFAM" id="SSF53850">
    <property type="entry name" value="Periplasmic binding protein-like II"/>
    <property type="match status" value="1"/>
</dbReference>
<reference evidence="5" key="1">
    <citation type="journal article" date="2020" name="mSystems">
        <title>Genome- and Community-Level Interaction Insights into Carbon Utilization and Element Cycling Functions of Hydrothermarchaeota in Hydrothermal Sediment.</title>
        <authorList>
            <person name="Zhou Z."/>
            <person name="Liu Y."/>
            <person name="Xu W."/>
            <person name="Pan J."/>
            <person name="Luo Z.H."/>
            <person name="Li M."/>
        </authorList>
    </citation>
    <scope>NUCLEOTIDE SEQUENCE [LARGE SCALE GENOMIC DNA]</scope>
    <source>
        <strain evidence="5">SpSt-605</strain>
    </source>
</reference>
<dbReference type="PANTHER" id="PTHR37690">
    <property type="entry name" value="CHORISMATE DEHYDRATASE"/>
    <property type="match status" value="1"/>
</dbReference>
<dbReference type="CDD" id="cd13634">
    <property type="entry name" value="PBP2_Sco4506"/>
    <property type="match status" value="1"/>
</dbReference>
<evidence type="ECO:0000256" key="3">
    <source>
        <dbReference type="ARBA" id="ARBA00023239"/>
    </source>
</evidence>
<comment type="catalytic activity">
    <reaction evidence="4">
        <text>chorismate = 3-[(1-carboxyvinyl)-oxy]benzoate + H2O</text>
        <dbReference type="Rhea" id="RHEA:40051"/>
        <dbReference type="ChEBI" id="CHEBI:15377"/>
        <dbReference type="ChEBI" id="CHEBI:29748"/>
        <dbReference type="ChEBI" id="CHEBI:76981"/>
        <dbReference type="EC" id="4.2.1.151"/>
    </reaction>
</comment>
<dbReference type="AlphaFoldDB" id="A0A832GMJ3"/>
<dbReference type="HAMAP" id="MF_00995">
    <property type="entry name" value="MqnA"/>
    <property type="match status" value="1"/>
</dbReference>
<evidence type="ECO:0000256" key="2">
    <source>
        <dbReference type="ARBA" id="ARBA00022428"/>
    </source>
</evidence>
<proteinExistence type="inferred from homology"/>
<accession>A0A832GMJ3</accession>
<comment type="similarity">
    <text evidence="4">Belongs to the MqnA/MqnD family. MqnA subfamily.</text>
</comment>